<dbReference type="Pfam" id="PF08240">
    <property type="entry name" value="ADH_N"/>
    <property type="match status" value="1"/>
</dbReference>
<dbReference type="GO" id="GO:0070402">
    <property type="term" value="F:NADPH binding"/>
    <property type="evidence" value="ECO:0007669"/>
    <property type="project" value="TreeGrafter"/>
</dbReference>
<dbReference type="GO" id="GO:0016651">
    <property type="term" value="F:oxidoreductase activity, acting on NAD(P)H"/>
    <property type="evidence" value="ECO:0007669"/>
    <property type="project" value="TreeGrafter"/>
</dbReference>
<dbReference type="OrthoDB" id="7482721at2759"/>
<dbReference type="InterPro" id="IPR011032">
    <property type="entry name" value="GroES-like_sf"/>
</dbReference>
<evidence type="ECO:0000313" key="5">
    <source>
        <dbReference type="Proteomes" id="UP000239649"/>
    </source>
</evidence>
<keyword evidence="5" id="KW-1185">Reference proteome</keyword>
<gene>
    <name evidence="4" type="ORF">C2E20_3273</name>
</gene>
<dbReference type="PANTHER" id="PTHR48106">
    <property type="entry name" value="QUINONE OXIDOREDUCTASE PIG3-RELATED"/>
    <property type="match status" value="1"/>
</dbReference>
<proteinExistence type="predicted"/>
<dbReference type="InterPro" id="IPR013154">
    <property type="entry name" value="ADH-like_N"/>
</dbReference>
<dbReference type="Pfam" id="PF00107">
    <property type="entry name" value="ADH_zinc_N"/>
    <property type="match status" value="1"/>
</dbReference>
<evidence type="ECO:0000259" key="3">
    <source>
        <dbReference type="SMART" id="SM00829"/>
    </source>
</evidence>
<dbReference type="InterPro" id="IPR020843">
    <property type="entry name" value="ER"/>
</dbReference>
<dbReference type="SUPFAM" id="SSF51735">
    <property type="entry name" value="NAD(P)-binding Rossmann-fold domains"/>
    <property type="match status" value="1"/>
</dbReference>
<feature type="domain" description="Enoyl reductase (ER)" evidence="3">
    <location>
        <begin position="156"/>
        <end position="469"/>
    </location>
</feature>
<organism evidence="4 5">
    <name type="scientific">Micractinium conductrix</name>
    <dbReference type="NCBI Taxonomy" id="554055"/>
    <lineage>
        <taxon>Eukaryota</taxon>
        <taxon>Viridiplantae</taxon>
        <taxon>Chlorophyta</taxon>
        <taxon>core chlorophytes</taxon>
        <taxon>Trebouxiophyceae</taxon>
        <taxon>Chlorellales</taxon>
        <taxon>Chlorellaceae</taxon>
        <taxon>Chlorella clade</taxon>
        <taxon>Micractinium</taxon>
    </lineage>
</organism>
<reference evidence="4 5" key="1">
    <citation type="journal article" date="2018" name="Plant J.">
        <title>Genome sequences of Chlorella sorokiniana UTEX 1602 and Micractinium conductrix SAG 241.80: implications to maltose excretion by a green alga.</title>
        <authorList>
            <person name="Arriola M.B."/>
            <person name="Velmurugan N."/>
            <person name="Zhang Y."/>
            <person name="Plunkett M.H."/>
            <person name="Hondzo H."/>
            <person name="Barney B.M."/>
        </authorList>
    </citation>
    <scope>NUCLEOTIDE SEQUENCE [LARGE SCALE GENOMIC DNA]</scope>
    <source>
        <strain evidence="4 5">SAG 241.80</strain>
    </source>
</reference>
<name>A0A2P6VHF6_9CHLO</name>
<dbReference type="STRING" id="554055.A0A2P6VHF6"/>
<dbReference type="Proteomes" id="UP000239649">
    <property type="component" value="Unassembled WGS sequence"/>
</dbReference>
<comment type="caution">
    <text evidence="4">The sequence shown here is derived from an EMBL/GenBank/DDBJ whole genome shotgun (WGS) entry which is preliminary data.</text>
</comment>
<dbReference type="PANTHER" id="PTHR48106:SF2">
    <property type="entry name" value="ZN2+-BINDING DEHYDROGENASE"/>
    <property type="match status" value="1"/>
</dbReference>
<dbReference type="SMART" id="SM00829">
    <property type="entry name" value="PKS_ER"/>
    <property type="match status" value="1"/>
</dbReference>
<dbReference type="InterPro" id="IPR036291">
    <property type="entry name" value="NAD(P)-bd_dom_sf"/>
</dbReference>
<dbReference type="EMBL" id="LHPF02000007">
    <property type="protein sequence ID" value="PSC73519.1"/>
    <property type="molecule type" value="Genomic_DNA"/>
</dbReference>
<evidence type="ECO:0000256" key="2">
    <source>
        <dbReference type="ARBA" id="ARBA00023002"/>
    </source>
</evidence>
<protein>
    <submittedName>
        <fullName evidence="4">Trans-2-enoyl-mitochondrial</fullName>
    </submittedName>
</protein>
<sequence length="471" mass="48664">MLREGDGGTALDLAVRCGTAEAVRQLLVLGAADVTTICGMLPPGEFMHARVLHIARGSVWSPATHHLWPPAFKAAARALLLALARDVGDAGSEGGDDGSAAGANLACLPAPLLLRVLQLAAAPMSTWVGADGEGWPATIAMSTNRAVQLHEHSIKSPSSACSIGDAPVPTPAQGEVLVRIHLRPVNPADVFSIQGVYPGFTPGGKFPCTPGLEGVCTVVSNGPGASKFAAGQRVVGAPFSTIQGGSGTWQQYMAVAEATLVAVPDAVSDDAAAQFWINPVTVYGMFEVLAVPRGEWLLQTAAGSVLGRQMVQLCRARGIKTINVVRRLELAAELKELGADEVVVNGSGERLVDRVKELTGGRGAYAAVECIGGDMFAQVASAVRASGTAIIYGAMSGLSASFSIPDPLFRDGEALRLPVEERERVCQAVLGLLADGTITPYSGQHFPLDQAAEAVKLAGAAARGGKVLLED</sequence>
<evidence type="ECO:0000313" key="4">
    <source>
        <dbReference type="EMBL" id="PSC73519.1"/>
    </source>
</evidence>
<dbReference type="CDD" id="cd05282">
    <property type="entry name" value="ETR_like"/>
    <property type="match status" value="1"/>
</dbReference>
<dbReference type="InterPro" id="IPR013149">
    <property type="entry name" value="ADH-like_C"/>
</dbReference>
<dbReference type="Gene3D" id="3.90.180.10">
    <property type="entry name" value="Medium-chain alcohol dehydrogenases, catalytic domain"/>
    <property type="match status" value="1"/>
</dbReference>
<keyword evidence="1" id="KW-0521">NADP</keyword>
<accession>A0A2P6VHF6</accession>
<dbReference type="SUPFAM" id="SSF50129">
    <property type="entry name" value="GroES-like"/>
    <property type="match status" value="1"/>
</dbReference>
<evidence type="ECO:0000256" key="1">
    <source>
        <dbReference type="ARBA" id="ARBA00022857"/>
    </source>
</evidence>
<dbReference type="AlphaFoldDB" id="A0A2P6VHF6"/>
<keyword evidence="2" id="KW-0560">Oxidoreductase</keyword>
<dbReference type="Gene3D" id="3.40.50.720">
    <property type="entry name" value="NAD(P)-binding Rossmann-like Domain"/>
    <property type="match status" value="1"/>
</dbReference>